<accession>A0ABV4WNW5</accession>
<evidence type="ECO:0000313" key="1">
    <source>
        <dbReference type="EMBL" id="MFB2836784.1"/>
    </source>
</evidence>
<dbReference type="RefSeq" id="WP_413279150.1">
    <property type="nucleotide sequence ID" value="NZ_JBHFNT010000176.1"/>
</dbReference>
<dbReference type="EMBL" id="JBHFNT010000176">
    <property type="protein sequence ID" value="MFB2836784.1"/>
    <property type="molecule type" value="Genomic_DNA"/>
</dbReference>
<organism evidence="1 2">
    <name type="scientific">Floridaenema evergladense BLCC-F167</name>
    <dbReference type="NCBI Taxonomy" id="3153639"/>
    <lineage>
        <taxon>Bacteria</taxon>
        <taxon>Bacillati</taxon>
        <taxon>Cyanobacteriota</taxon>
        <taxon>Cyanophyceae</taxon>
        <taxon>Oscillatoriophycideae</taxon>
        <taxon>Aerosakkonematales</taxon>
        <taxon>Aerosakkonemataceae</taxon>
        <taxon>Floridanema</taxon>
        <taxon>Floridanema evergladense</taxon>
    </lineage>
</organism>
<keyword evidence="2" id="KW-1185">Reference proteome</keyword>
<comment type="caution">
    <text evidence="1">The sequence shown here is derived from an EMBL/GenBank/DDBJ whole genome shotgun (WGS) entry which is preliminary data.</text>
</comment>
<reference evidence="1 2" key="1">
    <citation type="submission" date="2024-09" db="EMBL/GenBank/DDBJ databases">
        <title>Floridaenema gen nov. (Aerosakkonemataceae, Aerosakkonematales ord. nov., Cyanobacteria) from benthic tropical and subtropical fresh waters, with the description of four new species.</title>
        <authorList>
            <person name="Moretto J.A."/>
            <person name="Berthold D.E."/>
            <person name="Lefler F.W."/>
            <person name="Huang I.-S."/>
            <person name="Laughinghouse H. IV."/>
        </authorList>
    </citation>
    <scope>NUCLEOTIDE SEQUENCE [LARGE SCALE GENOMIC DNA]</scope>
    <source>
        <strain evidence="1 2">BLCC-F167</strain>
    </source>
</reference>
<protein>
    <submittedName>
        <fullName evidence="1">Uncharacterized protein</fullName>
    </submittedName>
</protein>
<evidence type="ECO:0000313" key="2">
    <source>
        <dbReference type="Proteomes" id="UP001576780"/>
    </source>
</evidence>
<proteinExistence type="predicted"/>
<sequence>MSKGKIYCFRAEWKSSKNFDRQKLPDWLCIDADWQGFKISTIPEVADVAEILGILQINDSADRWISHLESLGLKGVTQVCCEEMFEDKGYT</sequence>
<name>A0ABV4WNW5_9CYAN</name>
<dbReference type="Proteomes" id="UP001576780">
    <property type="component" value="Unassembled WGS sequence"/>
</dbReference>
<gene>
    <name evidence="1" type="ORF">ACE1CA_19830</name>
</gene>